<evidence type="ECO:0000259" key="1">
    <source>
        <dbReference type="PROSITE" id="PS50943"/>
    </source>
</evidence>
<dbReference type="CDD" id="cd00093">
    <property type="entry name" value="HTH_XRE"/>
    <property type="match status" value="1"/>
</dbReference>
<gene>
    <name evidence="2" type="ORF">GNZ21_09855</name>
</gene>
<dbReference type="PROSITE" id="PS50943">
    <property type="entry name" value="HTH_CROC1"/>
    <property type="match status" value="1"/>
</dbReference>
<dbReference type="EMBL" id="WRPM01000070">
    <property type="protein sequence ID" value="MVT26657.1"/>
    <property type="molecule type" value="Genomic_DNA"/>
</dbReference>
<dbReference type="InterPro" id="IPR001387">
    <property type="entry name" value="Cro/C1-type_HTH"/>
</dbReference>
<name>A0A7K1UJK1_9MICC</name>
<organism evidence="2 3">
    <name type="scientific">Nesterenkonia alkaliphila</name>
    <dbReference type="NCBI Taxonomy" id="1463631"/>
    <lineage>
        <taxon>Bacteria</taxon>
        <taxon>Bacillati</taxon>
        <taxon>Actinomycetota</taxon>
        <taxon>Actinomycetes</taxon>
        <taxon>Micrococcales</taxon>
        <taxon>Micrococcaceae</taxon>
        <taxon>Nesterenkonia</taxon>
    </lineage>
</organism>
<keyword evidence="3" id="KW-1185">Reference proteome</keyword>
<evidence type="ECO:0000313" key="3">
    <source>
        <dbReference type="Proteomes" id="UP000460157"/>
    </source>
</evidence>
<dbReference type="InterPro" id="IPR010982">
    <property type="entry name" value="Lambda_DNA-bd_dom_sf"/>
</dbReference>
<protein>
    <submittedName>
        <fullName evidence="2">Winged helix-turn-helix transcriptional regulator</fullName>
    </submittedName>
</protein>
<reference evidence="2 3" key="1">
    <citation type="submission" date="2019-12" db="EMBL/GenBank/DDBJ databases">
        <title>Nesterenkonia muleiensis sp. nov., a novel actinobacterium isolated from sap of Populus euphratica.</title>
        <authorList>
            <person name="Wang R."/>
        </authorList>
    </citation>
    <scope>NUCLEOTIDE SEQUENCE [LARGE SCALE GENOMIC DNA]</scope>
    <source>
        <strain evidence="2 3">F10</strain>
    </source>
</reference>
<dbReference type="SUPFAM" id="SSF47413">
    <property type="entry name" value="lambda repressor-like DNA-binding domains"/>
    <property type="match status" value="1"/>
</dbReference>
<proteinExistence type="predicted"/>
<accession>A0A7K1UJK1</accession>
<dbReference type="InterPro" id="IPR042075">
    <property type="entry name" value="KorB_DNA-db"/>
</dbReference>
<dbReference type="Gene3D" id="1.10.10.730">
    <property type="entry name" value="KorB DNA-binding domain"/>
    <property type="match status" value="1"/>
</dbReference>
<dbReference type="Proteomes" id="UP000460157">
    <property type="component" value="Unassembled WGS sequence"/>
</dbReference>
<dbReference type="GO" id="GO:0003677">
    <property type="term" value="F:DNA binding"/>
    <property type="evidence" value="ECO:0007669"/>
    <property type="project" value="InterPro"/>
</dbReference>
<dbReference type="AlphaFoldDB" id="A0A7K1UJK1"/>
<evidence type="ECO:0000313" key="2">
    <source>
        <dbReference type="EMBL" id="MVT26657.1"/>
    </source>
</evidence>
<comment type="caution">
    <text evidence="2">The sequence shown here is derived from an EMBL/GenBank/DDBJ whole genome shotgun (WGS) entry which is preliminary data.</text>
</comment>
<feature type="domain" description="HTH cro/C1-type" evidence="1">
    <location>
        <begin position="267"/>
        <end position="322"/>
    </location>
</feature>
<sequence>MRSLRRKPGYSISSRSVASTPIGDRLSTANSPRQSDVTAPAAFIVIHHHCLEGEINSDSIAELLFCSDHTRIVSDWWVNEYHRVAEAGADGIQCLLCLYSSRALDDFFNYAPLYPSQRARNTDGAAGPAEVTGPATSRAGLSSVHELFCSWGLQRRSRGNSGAVGRWDPWGTVIARPSFRRRKRGHPETLSDFYLQSHYLKCRFWRHFRMPGNAPCPLISLQSVRKTFKSHSHICCQMAAEPITVESMKSRPSLPPGPLSKAVSKLVRSEINDRKITQSELAERLGKSRSYVSERLNDAVTWNVNDLEEVGDVLSLGAHGLFLRALQIYETEKHLERFASDFVVQFLRDMTPPSEVSPDEAEIREIYRQWVQQRGE</sequence>